<dbReference type="Proteomes" id="UP001176429">
    <property type="component" value="Unassembled WGS sequence"/>
</dbReference>
<keyword evidence="1" id="KW-0732">Signal</keyword>
<comment type="caution">
    <text evidence="2">The sequence shown here is derived from an EMBL/GenBank/DDBJ whole genome shotgun (WGS) entry which is preliminary data.</text>
</comment>
<name>A0ABT9B6I5_9BACT</name>
<feature type="chain" id="PRO_5047296367" description="Outer membrane protein beta-barrel domain-containing protein" evidence="1">
    <location>
        <begin position="27"/>
        <end position="155"/>
    </location>
</feature>
<dbReference type="EMBL" id="JAUQSY010000002">
    <property type="protein sequence ID" value="MDO7873830.1"/>
    <property type="molecule type" value="Genomic_DNA"/>
</dbReference>
<protein>
    <recommendedName>
        <fullName evidence="4">Outer membrane protein beta-barrel domain-containing protein</fullName>
    </recommendedName>
</protein>
<evidence type="ECO:0000313" key="2">
    <source>
        <dbReference type="EMBL" id="MDO7873830.1"/>
    </source>
</evidence>
<evidence type="ECO:0000256" key="1">
    <source>
        <dbReference type="SAM" id="SignalP"/>
    </source>
</evidence>
<keyword evidence="3" id="KW-1185">Reference proteome</keyword>
<organism evidence="2 3">
    <name type="scientific">Hymenobacter aranciens</name>
    <dbReference type="NCBI Taxonomy" id="3063996"/>
    <lineage>
        <taxon>Bacteria</taxon>
        <taxon>Pseudomonadati</taxon>
        <taxon>Bacteroidota</taxon>
        <taxon>Cytophagia</taxon>
        <taxon>Cytophagales</taxon>
        <taxon>Hymenobacteraceae</taxon>
        <taxon>Hymenobacter</taxon>
    </lineage>
</organism>
<evidence type="ECO:0008006" key="4">
    <source>
        <dbReference type="Google" id="ProtNLM"/>
    </source>
</evidence>
<evidence type="ECO:0000313" key="3">
    <source>
        <dbReference type="Proteomes" id="UP001176429"/>
    </source>
</evidence>
<gene>
    <name evidence="2" type="ORF">Q5H93_03730</name>
</gene>
<reference evidence="2" key="1">
    <citation type="submission" date="2023-07" db="EMBL/GenBank/DDBJ databases">
        <authorList>
            <person name="Kim M.K."/>
        </authorList>
    </citation>
    <scope>NUCLEOTIDE SEQUENCE</scope>
    <source>
        <strain evidence="2">ASUV-10-1</strain>
    </source>
</reference>
<dbReference type="RefSeq" id="WP_305005143.1">
    <property type="nucleotide sequence ID" value="NZ_JAUQSY010000002.1"/>
</dbReference>
<feature type="signal peptide" evidence="1">
    <location>
        <begin position="1"/>
        <end position="26"/>
    </location>
</feature>
<sequence>MRPRPITSAAGLLLAALLALPRPAAAQVAVTYFPFQSVLGVASNPERRLWAGLNVETNTFISNVNVELHGLVNLHRAETVNAYLGLGVNTNPAAAVNELPLLNGYLLTLGTRLKPLAANRRVQVVFELAPYVNTSFDGGTLRTLLGLSYSFRRRD</sequence>
<proteinExistence type="predicted"/>
<accession>A0ABT9B6I5</accession>